<name>A0A0F9Q8G7_9ZZZZ</name>
<evidence type="ECO:0000256" key="1">
    <source>
        <dbReference type="SAM" id="Phobius"/>
    </source>
</evidence>
<keyword evidence="1" id="KW-0472">Membrane</keyword>
<keyword evidence="1" id="KW-0812">Transmembrane</keyword>
<protein>
    <submittedName>
        <fullName evidence="2">Uncharacterized protein</fullName>
    </submittedName>
</protein>
<accession>A0A0F9Q8G7</accession>
<evidence type="ECO:0000313" key="2">
    <source>
        <dbReference type="EMBL" id="KKN01653.1"/>
    </source>
</evidence>
<dbReference type="AlphaFoldDB" id="A0A0F9Q8G7"/>
<gene>
    <name evidence="2" type="ORF">LCGC14_1125560</name>
</gene>
<comment type="caution">
    <text evidence="2">The sequence shown here is derived from an EMBL/GenBank/DDBJ whole genome shotgun (WGS) entry which is preliminary data.</text>
</comment>
<keyword evidence="1" id="KW-1133">Transmembrane helix</keyword>
<sequence>MNPHVFAVGMIAGVVLVAVVVGAIKFSLWLGSIRNDVVYLKSADKIHTHDHIWHNMNRNQDATDKKIKAELATISKTVNEMVQSLKGVKNANANLV</sequence>
<proteinExistence type="predicted"/>
<reference evidence="2" key="1">
    <citation type="journal article" date="2015" name="Nature">
        <title>Complex archaea that bridge the gap between prokaryotes and eukaryotes.</title>
        <authorList>
            <person name="Spang A."/>
            <person name="Saw J.H."/>
            <person name="Jorgensen S.L."/>
            <person name="Zaremba-Niedzwiedzka K."/>
            <person name="Martijn J."/>
            <person name="Lind A.E."/>
            <person name="van Eijk R."/>
            <person name="Schleper C."/>
            <person name="Guy L."/>
            <person name="Ettema T.J."/>
        </authorList>
    </citation>
    <scope>NUCLEOTIDE SEQUENCE</scope>
</reference>
<feature type="transmembrane region" description="Helical" evidence="1">
    <location>
        <begin position="6"/>
        <end position="24"/>
    </location>
</feature>
<organism evidence="2">
    <name type="scientific">marine sediment metagenome</name>
    <dbReference type="NCBI Taxonomy" id="412755"/>
    <lineage>
        <taxon>unclassified sequences</taxon>
        <taxon>metagenomes</taxon>
        <taxon>ecological metagenomes</taxon>
    </lineage>
</organism>
<dbReference type="EMBL" id="LAZR01005238">
    <property type="protein sequence ID" value="KKN01653.1"/>
    <property type="molecule type" value="Genomic_DNA"/>
</dbReference>